<dbReference type="GO" id="GO:0005829">
    <property type="term" value="C:cytosol"/>
    <property type="evidence" value="ECO:0007669"/>
    <property type="project" value="TreeGrafter"/>
</dbReference>
<keyword evidence="6" id="KW-1185">Reference proteome</keyword>
<gene>
    <name evidence="5" type="ORF">EUB48_05495</name>
</gene>
<keyword evidence="3" id="KW-0804">Transcription</keyword>
<dbReference type="PROSITE" id="PS01124">
    <property type="entry name" value="HTH_ARAC_FAMILY_2"/>
    <property type="match status" value="1"/>
</dbReference>
<dbReference type="PANTHER" id="PTHR47894">
    <property type="entry name" value="HTH-TYPE TRANSCRIPTIONAL REGULATOR GADX"/>
    <property type="match status" value="1"/>
</dbReference>
<evidence type="ECO:0000313" key="6">
    <source>
        <dbReference type="Proteomes" id="UP000316798"/>
    </source>
</evidence>
<protein>
    <submittedName>
        <fullName evidence="5">AraC family transcriptional regulator</fullName>
    </submittedName>
</protein>
<dbReference type="InterPro" id="IPR009057">
    <property type="entry name" value="Homeodomain-like_sf"/>
</dbReference>
<dbReference type="Gene3D" id="1.10.10.60">
    <property type="entry name" value="Homeodomain-like"/>
    <property type="match status" value="1"/>
</dbReference>
<dbReference type="GO" id="GO:0000976">
    <property type="term" value="F:transcription cis-regulatory region binding"/>
    <property type="evidence" value="ECO:0007669"/>
    <property type="project" value="TreeGrafter"/>
</dbReference>
<keyword evidence="1" id="KW-0805">Transcription regulation</keyword>
<accession>A0A515D8S4</accession>
<dbReference type="AlphaFoldDB" id="A0A515D8S4"/>
<dbReference type="OrthoDB" id="6506763at2"/>
<dbReference type="SUPFAM" id="SSF46689">
    <property type="entry name" value="Homeodomain-like"/>
    <property type="match status" value="1"/>
</dbReference>
<evidence type="ECO:0000256" key="1">
    <source>
        <dbReference type="ARBA" id="ARBA00023015"/>
    </source>
</evidence>
<dbReference type="InterPro" id="IPR032687">
    <property type="entry name" value="AraC-type_N"/>
</dbReference>
<proteinExistence type="predicted"/>
<sequence length="335" mass="37141">MSPLRSASLSDYIDLAQSLSLDFHSMMRQVGLSPRCLDDPETLVSTESVRELLENSAHATGVEDFALRLAARRTLSNLGPISLVLKAEPTPRQALDTLCRYLRLLNASLIVRIEDAAGTVTIREEMLGSQSLSMRQPMELAVGVMFRIVRELVGPQWRPLRVCFVHRAPCDLAGHRAFFGARVDFNQEFNGLVCAAADLQARHAQADTSVSRFARDHLDRALSRHSLGARDTVRQLIAALLPNGRCTAQQVALQLKVDRRTIHRHLAAEGTTFSELLDEVRSELVLRHLRDSDLPLSAVAALLGFSAPSAFSHWFRSAFGRSVTQSRRLPQLPPP</sequence>
<evidence type="ECO:0000256" key="3">
    <source>
        <dbReference type="ARBA" id="ARBA00023163"/>
    </source>
</evidence>
<dbReference type="Pfam" id="PF12625">
    <property type="entry name" value="Arabinose_bd"/>
    <property type="match status" value="1"/>
</dbReference>
<feature type="domain" description="HTH araC/xylS-type" evidence="4">
    <location>
        <begin position="231"/>
        <end position="329"/>
    </location>
</feature>
<dbReference type="KEGG" id="rhf:EUB48_05495"/>
<evidence type="ECO:0000313" key="5">
    <source>
        <dbReference type="EMBL" id="QDL36810.1"/>
    </source>
</evidence>
<dbReference type="EMBL" id="CP035503">
    <property type="protein sequence ID" value="QDL36810.1"/>
    <property type="molecule type" value="Genomic_DNA"/>
</dbReference>
<name>A0A515D8S4_9BURK</name>
<evidence type="ECO:0000256" key="2">
    <source>
        <dbReference type="ARBA" id="ARBA00023125"/>
    </source>
</evidence>
<dbReference type="RefSeq" id="WP_142817972.1">
    <property type="nucleotide sequence ID" value="NZ_CP035503.1"/>
</dbReference>
<dbReference type="Proteomes" id="UP000316798">
    <property type="component" value="Chromosome"/>
</dbReference>
<evidence type="ECO:0000259" key="4">
    <source>
        <dbReference type="PROSITE" id="PS01124"/>
    </source>
</evidence>
<reference evidence="5 6" key="1">
    <citation type="submission" date="2019-01" db="EMBL/GenBank/DDBJ databases">
        <title>Genomic insights into a novel species Rhodoferax sp.</title>
        <authorList>
            <person name="Jin L."/>
        </authorList>
    </citation>
    <scope>NUCLEOTIDE SEQUENCE [LARGE SCALE GENOMIC DNA]</scope>
    <source>
        <strain evidence="5 6">CHu59-6-5</strain>
    </source>
</reference>
<dbReference type="Pfam" id="PF12833">
    <property type="entry name" value="HTH_18"/>
    <property type="match status" value="1"/>
</dbReference>
<dbReference type="SMART" id="SM00342">
    <property type="entry name" value="HTH_ARAC"/>
    <property type="match status" value="1"/>
</dbReference>
<dbReference type="PANTHER" id="PTHR47894:SF4">
    <property type="entry name" value="HTH-TYPE TRANSCRIPTIONAL REGULATOR GADX"/>
    <property type="match status" value="1"/>
</dbReference>
<dbReference type="InterPro" id="IPR018060">
    <property type="entry name" value="HTH_AraC"/>
</dbReference>
<dbReference type="GO" id="GO:0003700">
    <property type="term" value="F:DNA-binding transcription factor activity"/>
    <property type="evidence" value="ECO:0007669"/>
    <property type="project" value="InterPro"/>
</dbReference>
<organism evidence="5 6">
    <name type="scientific">Rhodoferax sediminis</name>
    <dbReference type="NCBI Taxonomy" id="2509614"/>
    <lineage>
        <taxon>Bacteria</taxon>
        <taxon>Pseudomonadati</taxon>
        <taxon>Pseudomonadota</taxon>
        <taxon>Betaproteobacteria</taxon>
        <taxon>Burkholderiales</taxon>
        <taxon>Comamonadaceae</taxon>
        <taxon>Rhodoferax</taxon>
    </lineage>
</organism>
<keyword evidence="2" id="KW-0238">DNA-binding</keyword>